<feature type="domain" description="HTH lysR-type" evidence="5">
    <location>
        <begin position="30"/>
        <end position="87"/>
    </location>
</feature>
<protein>
    <submittedName>
        <fullName evidence="6">LysR family transcriptional regulator</fullName>
    </submittedName>
</protein>
<dbReference type="PROSITE" id="PS50931">
    <property type="entry name" value="HTH_LYSR"/>
    <property type="match status" value="1"/>
</dbReference>
<comment type="similarity">
    <text evidence="1">Belongs to the LysR transcriptional regulatory family.</text>
</comment>
<sequence>MKNDFFSGMVSKFNTFQNGTTVARPEFTERDLRSLRIFCAVAQANGFAAAEKQLNMSKASISRHVREVEETLGVRLCDRGPSGFELTQAGKVALELARDALKSLERIRPEIDAVRGVLSGTLSIGMVEHVITDADCQIPRALSAMREAAPDVKVELTVMTFNDLDQALRERRVQIAVRGMYRRESGFHYQRLFVERHRLFVARGSLERARDLPLVYRSHPFVHDALGTYGFARGPDATGLEAIAMLVSSGHYLGMLPQHYADSVSRRHALTQLPDGPVYENTISAITEVSRPGTRAVELFLRLLERFHPAP</sequence>
<dbReference type="SUPFAM" id="SSF46785">
    <property type="entry name" value="Winged helix' DNA-binding domain"/>
    <property type="match status" value="1"/>
</dbReference>
<gene>
    <name evidence="6" type="ORF">DFP87_101546</name>
</gene>
<organism evidence="6 7">
    <name type="scientific">Achromobacter marplatensis</name>
    <dbReference type="NCBI Taxonomy" id="470868"/>
    <lineage>
        <taxon>Bacteria</taxon>
        <taxon>Pseudomonadati</taxon>
        <taxon>Pseudomonadota</taxon>
        <taxon>Betaproteobacteria</taxon>
        <taxon>Burkholderiales</taxon>
        <taxon>Alcaligenaceae</taxon>
        <taxon>Achromobacter</taxon>
    </lineage>
</organism>
<comment type="caution">
    <text evidence="6">The sequence shown here is derived from an EMBL/GenBank/DDBJ whole genome shotgun (WGS) entry which is preliminary data.</text>
</comment>
<dbReference type="Gene3D" id="1.10.10.10">
    <property type="entry name" value="Winged helix-like DNA-binding domain superfamily/Winged helix DNA-binding domain"/>
    <property type="match status" value="1"/>
</dbReference>
<dbReference type="Pfam" id="PF00126">
    <property type="entry name" value="HTH_1"/>
    <property type="match status" value="1"/>
</dbReference>
<keyword evidence="2" id="KW-0805">Transcription regulation</keyword>
<evidence type="ECO:0000256" key="1">
    <source>
        <dbReference type="ARBA" id="ARBA00009437"/>
    </source>
</evidence>
<dbReference type="CDD" id="cd05466">
    <property type="entry name" value="PBP2_LTTR_substrate"/>
    <property type="match status" value="1"/>
</dbReference>
<dbReference type="InterPro" id="IPR036390">
    <property type="entry name" value="WH_DNA-bd_sf"/>
</dbReference>
<dbReference type="Proteomes" id="UP000252124">
    <property type="component" value="Unassembled WGS sequence"/>
</dbReference>
<evidence type="ECO:0000313" key="7">
    <source>
        <dbReference type="Proteomes" id="UP000252124"/>
    </source>
</evidence>
<dbReference type="SUPFAM" id="SSF53850">
    <property type="entry name" value="Periplasmic binding protein-like II"/>
    <property type="match status" value="1"/>
</dbReference>
<evidence type="ECO:0000256" key="4">
    <source>
        <dbReference type="ARBA" id="ARBA00023163"/>
    </source>
</evidence>
<dbReference type="InterPro" id="IPR000847">
    <property type="entry name" value="LysR_HTH_N"/>
</dbReference>
<keyword evidence="4" id="KW-0804">Transcription</keyword>
<proteinExistence type="inferred from homology"/>
<dbReference type="PANTHER" id="PTHR30126">
    <property type="entry name" value="HTH-TYPE TRANSCRIPTIONAL REGULATOR"/>
    <property type="match status" value="1"/>
</dbReference>
<name>A0ABX9GLL4_9BURK</name>
<evidence type="ECO:0000313" key="6">
    <source>
        <dbReference type="EMBL" id="RBP24037.1"/>
    </source>
</evidence>
<dbReference type="Gene3D" id="3.40.190.10">
    <property type="entry name" value="Periplasmic binding protein-like II"/>
    <property type="match status" value="1"/>
</dbReference>
<evidence type="ECO:0000256" key="3">
    <source>
        <dbReference type="ARBA" id="ARBA00023125"/>
    </source>
</evidence>
<evidence type="ECO:0000256" key="2">
    <source>
        <dbReference type="ARBA" id="ARBA00023015"/>
    </source>
</evidence>
<accession>A0ABX9GLL4</accession>
<dbReference type="PANTHER" id="PTHR30126:SF98">
    <property type="entry name" value="HTH-TYPE TRANSCRIPTIONAL ACTIVATOR BAUR"/>
    <property type="match status" value="1"/>
</dbReference>
<dbReference type="InterPro" id="IPR036388">
    <property type="entry name" value="WH-like_DNA-bd_sf"/>
</dbReference>
<dbReference type="EMBL" id="QNRM01000001">
    <property type="protein sequence ID" value="RBP24037.1"/>
    <property type="molecule type" value="Genomic_DNA"/>
</dbReference>
<evidence type="ECO:0000259" key="5">
    <source>
        <dbReference type="PROSITE" id="PS50931"/>
    </source>
</evidence>
<keyword evidence="3" id="KW-0238">DNA-binding</keyword>
<keyword evidence="7" id="KW-1185">Reference proteome</keyword>
<dbReference type="InterPro" id="IPR005119">
    <property type="entry name" value="LysR_subst-bd"/>
</dbReference>
<reference evidence="6 7" key="1">
    <citation type="submission" date="2018-06" db="EMBL/GenBank/DDBJ databases">
        <title>Genomic Encyclopedia of Type Strains, Phase III (KMG-III): the genomes of soil and plant-associated and newly described type strains.</title>
        <authorList>
            <person name="Whitman W."/>
        </authorList>
    </citation>
    <scope>NUCLEOTIDE SEQUENCE [LARGE SCALE GENOMIC DNA]</scope>
    <source>
        <strain evidence="6 7">CECT 7342</strain>
    </source>
</reference>
<dbReference type="Pfam" id="PF03466">
    <property type="entry name" value="LysR_substrate"/>
    <property type="match status" value="1"/>
</dbReference>